<evidence type="ECO:0000256" key="1">
    <source>
        <dbReference type="ARBA" id="ARBA00000900"/>
    </source>
</evidence>
<evidence type="ECO:0000259" key="12">
    <source>
        <dbReference type="PROSITE" id="PS51081"/>
    </source>
</evidence>
<evidence type="ECO:0000259" key="11">
    <source>
        <dbReference type="PROSITE" id="PS50089"/>
    </source>
</evidence>
<accession>A0A6L2Q138</accession>
<keyword evidence="7 10" id="KW-0863">Zinc-finger</keyword>
<dbReference type="PANTHER" id="PTHR45877">
    <property type="entry name" value="E3 UBIQUITIN-PROTEIN LIGASE SIAH2"/>
    <property type="match status" value="1"/>
</dbReference>
<dbReference type="InterPro" id="IPR013083">
    <property type="entry name" value="Znf_RING/FYVE/PHD"/>
</dbReference>
<dbReference type="GO" id="GO:0043161">
    <property type="term" value="P:proteasome-mediated ubiquitin-dependent protein catabolic process"/>
    <property type="evidence" value="ECO:0007669"/>
    <property type="project" value="TreeGrafter"/>
</dbReference>
<protein>
    <recommendedName>
        <fullName evidence="4">RING-type E3 ubiquitin transferase</fullName>
        <ecNumber evidence="4">2.3.2.27</ecNumber>
    </recommendedName>
</protein>
<comment type="similarity">
    <text evidence="3">Belongs to the SINA (Seven in absentia) family.</text>
</comment>
<evidence type="ECO:0000256" key="3">
    <source>
        <dbReference type="ARBA" id="ARBA00009119"/>
    </source>
</evidence>
<dbReference type="Gene3D" id="3.30.40.10">
    <property type="entry name" value="Zinc/RING finger domain, C3HC4 (zinc finger)"/>
    <property type="match status" value="2"/>
</dbReference>
<dbReference type="Pfam" id="PF21362">
    <property type="entry name" value="Sina_RING"/>
    <property type="match status" value="1"/>
</dbReference>
<dbReference type="OrthoDB" id="6677380at2759"/>
<dbReference type="GO" id="GO:0016567">
    <property type="term" value="P:protein ubiquitination"/>
    <property type="evidence" value="ECO:0007669"/>
    <property type="project" value="UniProtKB-UniPathway"/>
</dbReference>
<evidence type="ECO:0000256" key="5">
    <source>
        <dbReference type="ARBA" id="ARBA00022679"/>
    </source>
</evidence>
<comment type="pathway">
    <text evidence="2">Protein modification; protein ubiquitination.</text>
</comment>
<dbReference type="Pfam" id="PF21361">
    <property type="entry name" value="Sina_ZnF"/>
    <property type="match status" value="1"/>
</dbReference>
<gene>
    <name evidence="13" type="ORF">Cfor_03799</name>
</gene>
<dbReference type="InterPro" id="IPR049548">
    <property type="entry name" value="Sina-like_RING"/>
</dbReference>
<dbReference type="GO" id="GO:0031624">
    <property type="term" value="F:ubiquitin conjugating enzyme binding"/>
    <property type="evidence" value="ECO:0007669"/>
    <property type="project" value="TreeGrafter"/>
</dbReference>
<dbReference type="PROSITE" id="PS50089">
    <property type="entry name" value="ZF_RING_2"/>
    <property type="match status" value="1"/>
</dbReference>
<keyword evidence="14" id="KW-1185">Reference proteome</keyword>
<evidence type="ECO:0000256" key="9">
    <source>
        <dbReference type="ARBA" id="ARBA00022833"/>
    </source>
</evidence>
<dbReference type="UniPathway" id="UPA00143"/>
<dbReference type="SUPFAM" id="SSF57850">
    <property type="entry name" value="RING/U-box"/>
    <property type="match status" value="1"/>
</dbReference>
<dbReference type="SUPFAM" id="SSF49599">
    <property type="entry name" value="TRAF domain-like"/>
    <property type="match status" value="1"/>
</dbReference>
<evidence type="ECO:0000256" key="4">
    <source>
        <dbReference type="ARBA" id="ARBA00012483"/>
    </source>
</evidence>
<keyword evidence="9" id="KW-0862">Zinc</keyword>
<dbReference type="EC" id="2.3.2.27" evidence="4"/>
<feature type="domain" description="SIAH-type" evidence="12">
    <location>
        <begin position="65"/>
        <end position="131"/>
    </location>
</feature>
<feature type="domain" description="RING-type" evidence="11">
    <location>
        <begin position="13"/>
        <end position="48"/>
    </location>
</feature>
<evidence type="ECO:0000256" key="7">
    <source>
        <dbReference type="ARBA" id="ARBA00022771"/>
    </source>
</evidence>
<evidence type="ECO:0000256" key="6">
    <source>
        <dbReference type="ARBA" id="ARBA00022723"/>
    </source>
</evidence>
<proteinExistence type="inferred from homology"/>
<dbReference type="AlphaFoldDB" id="A0A6L2Q138"/>
<dbReference type="GO" id="GO:0061630">
    <property type="term" value="F:ubiquitin protein ligase activity"/>
    <property type="evidence" value="ECO:0007669"/>
    <property type="project" value="UniProtKB-EC"/>
</dbReference>
<comment type="caution">
    <text evidence="13">The sequence shown here is derived from an EMBL/GenBank/DDBJ whole genome shotgun (WGS) entry which is preliminary data.</text>
</comment>
<dbReference type="GO" id="GO:0005737">
    <property type="term" value="C:cytoplasm"/>
    <property type="evidence" value="ECO:0007669"/>
    <property type="project" value="TreeGrafter"/>
</dbReference>
<dbReference type="InterPro" id="IPR001841">
    <property type="entry name" value="Znf_RING"/>
</dbReference>
<dbReference type="InterPro" id="IPR013010">
    <property type="entry name" value="Znf_SIAH"/>
</dbReference>
<dbReference type="PROSITE" id="PS51081">
    <property type="entry name" value="ZF_SIAH"/>
    <property type="match status" value="1"/>
</dbReference>
<dbReference type="GO" id="GO:0008270">
    <property type="term" value="F:zinc ion binding"/>
    <property type="evidence" value="ECO:0007669"/>
    <property type="project" value="UniProtKB-KW"/>
</dbReference>
<evidence type="ECO:0000256" key="10">
    <source>
        <dbReference type="PROSITE-ProRule" id="PRU00455"/>
    </source>
</evidence>
<keyword evidence="5" id="KW-0808">Transferase</keyword>
<dbReference type="InterPro" id="IPR004162">
    <property type="entry name" value="SINA-like_animal"/>
</dbReference>
<comment type="catalytic activity">
    <reaction evidence="1">
        <text>S-ubiquitinyl-[E2 ubiquitin-conjugating enzyme]-L-cysteine + [acceptor protein]-L-lysine = [E2 ubiquitin-conjugating enzyme]-L-cysteine + N(6)-ubiquitinyl-[acceptor protein]-L-lysine.</text>
        <dbReference type="EC" id="2.3.2.27"/>
    </reaction>
</comment>
<dbReference type="PANTHER" id="PTHR45877:SF2">
    <property type="entry name" value="E3 UBIQUITIN-PROTEIN LIGASE SINA-RELATED"/>
    <property type="match status" value="1"/>
</dbReference>
<dbReference type="EMBL" id="BLKM01012983">
    <property type="protein sequence ID" value="GFG38194.1"/>
    <property type="molecule type" value="Genomic_DNA"/>
</dbReference>
<evidence type="ECO:0000256" key="8">
    <source>
        <dbReference type="ARBA" id="ARBA00022786"/>
    </source>
</evidence>
<dbReference type="Proteomes" id="UP000502823">
    <property type="component" value="Unassembled WGS sequence"/>
</dbReference>
<reference evidence="14" key="1">
    <citation type="submission" date="2020-01" db="EMBL/GenBank/DDBJ databases">
        <title>Draft genome sequence of the Termite Coptotermes fromosanus.</title>
        <authorList>
            <person name="Itakura S."/>
            <person name="Yosikawa Y."/>
            <person name="Umezawa K."/>
        </authorList>
    </citation>
    <scope>NUCLEOTIDE SEQUENCE [LARGE SCALE GENOMIC DNA]</scope>
</reference>
<evidence type="ECO:0000313" key="14">
    <source>
        <dbReference type="Proteomes" id="UP000502823"/>
    </source>
</evidence>
<sequence>MADNTGILSILECPVCFEYIVPPIYQCDNQHLLCSSCQNNQTRCPVCRVKLKGHRNLCMEKVSEYVLYPCKNEGSGCKAKLHLCEKQAHEWTCCVNNQYQCFGTVAEEDDSHCDWTGSREEIDDHIRETHRHLINNSADGTFNLSVSALVDYKYILFDNNLFCILIHTDPLRSSCIQKVFTTFFHILSVTCGGENCYAYSVKIEGQDDTFEGFVGRMITSDSNIKAMASRNECLHFMGNEHTFSFEGNIVKLQ</sequence>
<organism evidence="13 14">
    <name type="scientific">Coptotermes formosanus</name>
    <name type="common">Formosan subterranean termite</name>
    <dbReference type="NCBI Taxonomy" id="36987"/>
    <lineage>
        <taxon>Eukaryota</taxon>
        <taxon>Metazoa</taxon>
        <taxon>Ecdysozoa</taxon>
        <taxon>Arthropoda</taxon>
        <taxon>Hexapoda</taxon>
        <taxon>Insecta</taxon>
        <taxon>Pterygota</taxon>
        <taxon>Neoptera</taxon>
        <taxon>Polyneoptera</taxon>
        <taxon>Dictyoptera</taxon>
        <taxon>Blattodea</taxon>
        <taxon>Blattoidea</taxon>
        <taxon>Termitoidae</taxon>
        <taxon>Rhinotermitidae</taxon>
        <taxon>Coptotermes</taxon>
    </lineage>
</organism>
<dbReference type="InParanoid" id="A0A6L2Q138"/>
<keyword evidence="6" id="KW-0479">Metal-binding</keyword>
<keyword evidence="8" id="KW-0833">Ubl conjugation pathway</keyword>
<evidence type="ECO:0000313" key="13">
    <source>
        <dbReference type="EMBL" id="GFG38194.1"/>
    </source>
</evidence>
<name>A0A6L2Q138_COPFO</name>
<evidence type="ECO:0000256" key="2">
    <source>
        <dbReference type="ARBA" id="ARBA00004906"/>
    </source>
</evidence>